<gene>
    <name evidence="1" type="ORF">TbgDal_I530</name>
</gene>
<evidence type="ECO:0000313" key="1">
    <source>
        <dbReference type="EMBL" id="CBH08860.1"/>
    </source>
</evidence>
<dbReference type="Gene3D" id="2.20.28.30">
    <property type="entry name" value="RNA polymerase ii, chain L"/>
    <property type="match status" value="1"/>
</dbReference>
<name>C9ZI68_TRYB9</name>
<dbReference type="AlphaFoldDB" id="C9ZI68"/>
<dbReference type="GeneID" id="23858452"/>
<dbReference type="OrthoDB" id="257852at2759"/>
<dbReference type="Proteomes" id="UP000002316">
    <property type="component" value="Chromosome 1"/>
</dbReference>
<reference evidence="2" key="1">
    <citation type="journal article" date="2010" name="PLoS Negl. Trop. Dis.">
        <title>The genome sequence of Trypanosoma brucei gambiense, causative agent of chronic human african trypanosomiasis.</title>
        <authorList>
            <person name="Jackson A.P."/>
            <person name="Sanders M."/>
            <person name="Berry A."/>
            <person name="McQuillan J."/>
            <person name="Aslett M.A."/>
            <person name="Quail M.A."/>
            <person name="Chukualim B."/>
            <person name="Capewell P."/>
            <person name="MacLeod A."/>
            <person name="Melville S.E."/>
            <person name="Gibson W."/>
            <person name="Barry J.D."/>
            <person name="Berriman M."/>
            <person name="Hertz-Fowler C."/>
        </authorList>
    </citation>
    <scope>NUCLEOTIDE SEQUENCE [LARGE SCALE GENOMIC DNA]</scope>
    <source>
        <strain evidence="2">MHOM/CI/86/DAL972</strain>
    </source>
</reference>
<proteinExistence type="predicted"/>
<evidence type="ECO:0000313" key="2">
    <source>
        <dbReference type="Proteomes" id="UP000002316"/>
    </source>
</evidence>
<protein>
    <submittedName>
        <fullName evidence="1">Uncharacterized protein</fullName>
    </submittedName>
</protein>
<dbReference type="EMBL" id="FN554964">
    <property type="protein sequence ID" value="CBH08860.1"/>
    <property type="molecule type" value="Genomic_DNA"/>
</dbReference>
<dbReference type="KEGG" id="tbg:TbgDal_I530"/>
<dbReference type="VEuPathDB" id="TriTrypDB:Tbg972.1.530"/>
<accession>C9ZI68</accession>
<dbReference type="RefSeq" id="XP_011771301.1">
    <property type="nucleotide sequence ID" value="XM_011772999.1"/>
</dbReference>
<sequence length="161" mass="18371">MRQLISLKYCCVADSIYRVCVVSLCFSPSPNFHCSPLFPPFFLLLATKYRVRVCSQHGFHFWVVFNRRRTSIFDPQARSMLSYTVKEEVKDEKLPGANNFADVGGSLEDEEPMTLYTCANCTRVVALCPSSQLMCTHCVHRTGSSTVFYKVRQQPTTYDTV</sequence>
<organism evidence="1 2">
    <name type="scientific">Trypanosoma brucei gambiense (strain MHOM/CI/86/DAL972)</name>
    <dbReference type="NCBI Taxonomy" id="679716"/>
    <lineage>
        <taxon>Eukaryota</taxon>
        <taxon>Discoba</taxon>
        <taxon>Euglenozoa</taxon>
        <taxon>Kinetoplastea</taxon>
        <taxon>Metakinetoplastina</taxon>
        <taxon>Trypanosomatida</taxon>
        <taxon>Trypanosomatidae</taxon>
        <taxon>Trypanosoma</taxon>
    </lineage>
</organism>